<evidence type="ECO:0000256" key="4">
    <source>
        <dbReference type="ARBA" id="ARBA00023049"/>
    </source>
</evidence>
<evidence type="ECO:0000256" key="1">
    <source>
        <dbReference type="ARBA" id="ARBA00001947"/>
    </source>
</evidence>
<gene>
    <name evidence="5" type="ordered locus">HCH_04039</name>
</gene>
<dbReference type="HOGENOM" id="CLU_050360_0_0_6"/>
<organism evidence="5 6">
    <name type="scientific">Hahella chejuensis (strain KCTC 2396)</name>
    <dbReference type="NCBI Taxonomy" id="349521"/>
    <lineage>
        <taxon>Bacteria</taxon>
        <taxon>Pseudomonadati</taxon>
        <taxon>Pseudomonadota</taxon>
        <taxon>Gammaproteobacteria</taxon>
        <taxon>Oceanospirillales</taxon>
        <taxon>Hahellaceae</taxon>
        <taxon>Hahella</taxon>
    </lineage>
</organism>
<dbReference type="RefSeq" id="WP_011397821.1">
    <property type="nucleotide sequence ID" value="NC_007645.1"/>
</dbReference>
<dbReference type="NCBIfam" id="TIGR02421">
    <property type="entry name" value="QEGLA"/>
    <property type="match status" value="1"/>
</dbReference>
<dbReference type="GO" id="GO:0006508">
    <property type="term" value="P:proteolysis"/>
    <property type="evidence" value="ECO:0007669"/>
    <property type="project" value="UniProtKB-KW"/>
</dbReference>
<evidence type="ECO:0000313" key="6">
    <source>
        <dbReference type="Proteomes" id="UP000000238"/>
    </source>
</evidence>
<dbReference type="GO" id="GO:0080164">
    <property type="term" value="P:regulation of nitric oxide metabolic process"/>
    <property type="evidence" value="ECO:0007669"/>
    <property type="project" value="TreeGrafter"/>
</dbReference>
<sequence>MPSNQMGESYLQTLKSLSDRIVEAQKPIRILDAIKWSPSIRQQFFDSGFKKAPQVDIEYYQKNCPLGFDPAAKKAEFYEIEREISKKLGQMNPVTQIMRRVCREYQMVVRMLEARGTPEFSYISQELYGSPSDAFHAGDPTLAELGEMMEMTLANLLKDSSMQESEKSLPAQYVVDELNARLSNFFVGAGIRVMISDGIAADAAAGTDYIKIRNDALFNQQDVDVLEVHEGWVHLGTTLNGGSQPYCTFLSKGPPSATITQEGLAVLSEILTLRSGPTRLFKLINRVRAVTLAEDGATFNDVFHYLCEKGISEDESFTLAARVFRGSTPNLGPFAKDITYIKGFVLTYNFLRLAFARGKIDRLPMLFCGKIVLDDLASLHDLEEQGVITAPRYVPPFFQDLKGLAAWMSFSRFIGQLNFNQLEADYKHLL</sequence>
<accession>Q2SF20</accession>
<dbReference type="InterPro" id="IPR012656">
    <property type="entry name" value="CHP02421_QEGLA"/>
</dbReference>
<dbReference type="EMBL" id="CP000155">
    <property type="protein sequence ID" value="ABC30754.1"/>
    <property type="molecule type" value="Genomic_DNA"/>
</dbReference>
<dbReference type="GO" id="GO:0008237">
    <property type="term" value="F:metallopeptidase activity"/>
    <property type="evidence" value="ECO:0007669"/>
    <property type="project" value="UniProtKB-KW"/>
</dbReference>
<keyword evidence="2" id="KW-0645">Protease</keyword>
<dbReference type="InterPro" id="IPR012548">
    <property type="entry name" value="MATCAP"/>
</dbReference>
<keyword evidence="4" id="KW-0482">Metalloprotease</keyword>
<dbReference type="OrthoDB" id="9785840at2"/>
<name>Q2SF20_HAHCH</name>
<dbReference type="Proteomes" id="UP000000238">
    <property type="component" value="Chromosome"/>
</dbReference>
<dbReference type="PANTHER" id="PTHR31817">
    <property type="match status" value="1"/>
</dbReference>
<dbReference type="PANTHER" id="PTHR31817:SF0">
    <property type="entry name" value="CHROMOSOME UNDETERMINED SCAFFOLD_67, WHOLE GENOME SHOTGUN SEQUENCE"/>
    <property type="match status" value="1"/>
</dbReference>
<keyword evidence="6" id="KW-1185">Reference proteome</keyword>
<dbReference type="SMART" id="SM01154">
    <property type="entry name" value="DUF1704"/>
    <property type="match status" value="1"/>
</dbReference>
<dbReference type="eggNOG" id="COG3930">
    <property type="taxonomic scope" value="Bacteria"/>
</dbReference>
<dbReference type="Pfam" id="PF08014">
    <property type="entry name" value="MATCAP"/>
    <property type="match status" value="1"/>
</dbReference>
<evidence type="ECO:0000313" key="5">
    <source>
        <dbReference type="EMBL" id="ABC30754.1"/>
    </source>
</evidence>
<evidence type="ECO:0000256" key="2">
    <source>
        <dbReference type="ARBA" id="ARBA00022670"/>
    </source>
</evidence>
<dbReference type="AlphaFoldDB" id="Q2SF20"/>
<keyword evidence="3" id="KW-0378">Hydrolase</keyword>
<comment type="cofactor">
    <cofactor evidence="1">
        <name>Zn(2+)</name>
        <dbReference type="ChEBI" id="CHEBI:29105"/>
    </cofactor>
</comment>
<proteinExistence type="predicted"/>
<reference evidence="5 6" key="1">
    <citation type="journal article" date="2005" name="Nucleic Acids Res.">
        <title>Genomic blueprint of Hahella chejuensis, a marine microbe producing an algicidal agent.</title>
        <authorList>
            <person name="Jeong H."/>
            <person name="Yim J.H."/>
            <person name="Lee C."/>
            <person name="Choi S.-H."/>
            <person name="Park Y.K."/>
            <person name="Yoon S.H."/>
            <person name="Hur C.-G."/>
            <person name="Kang H.-Y."/>
            <person name="Kim D."/>
            <person name="Lee H.H."/>
            <person name="Park K.H."/>
            <person name="Park S.-H."/>
            <person name="Park H.-S."/>
            <person name="Lee H.K."/>
            <person name="Oh T.K."/>
            <person name="Kim J.F."/>
        </authorList>
    </citation>
    <scope>NUCLEOTIDE SEQUENCE [LARGE SCALE GENOMIC DNA]</scope>
    <source>
        <strain evidence="5 6">KCTC 2396</strain>
    </source>
</reference>
<dbReference type="STRING" id="349521.HCH_04039"/>
<evidence type="ECO:0000256" key="3">
    <source>
        <dbReference type="ARBA" id="ARBA00022801"/>
    </source>
</evidence>
<dbReference type="KEGG" id="hch:HCH_04039"/>
<protein>
    <submittedName>
        <fullName evidence="5">Uncharacterized protein conserved in bacteria</fullName>
    </submittedName>
</protein>